<name>A0A1M4YV35_9GAMM</name>
<sequence>MHINKLTQSKWASLSWKSMFTLFMAVLLTACSGSVKRIDTNEDVMLSDRWNDTDSRLVAEEMMSDMLTFPWFRDYNFNKKGNPTVIVQSIRNKTSEHIPVDTFINDIKRSLLRAGKVDFVVSGAERDDVRSEREEQELNAAPDTVAKFGLEQGAGFALSGSINSIVDSNGDQRVSFYQVDLKLIDMTTNREVWNGQKKIKKLADKGFF</sequence>
<evidence type="ECO:0000313" key="2">
    <source>
        <dbReference type="Proteomes" id="UP000184517"/>
    </source>
</evidence>
<evidence type="ECO:0000313" key="1">
    <source>
        <dbReference type="EMBL" id="SHF09620.1"/>
    </source>
</evidence>
<gene>
    <name evidence="1" type="ORF">SAMN02745753_01326</name>
</gene>
<reference evidence="2" key="1">
    <citation type="submission" date="2016-11" db="EMBL/GenBank/DDBJ databases">
        <authorList>
            <person name="Varghese N."/>
            <person name="Submissions S."/>
        </authorList>
    </citation>
    <scope>NUCLEOTIDE SEQUENCE [LARGE SCALE GENOMIC DNA]</scope>
    <source>
        <strain evidence="2">DSM 16579</strain>
    </source>
</reference>
<dbReference type="Gene3D" id="3.40.50.10610">
    <property type="entry name" value="ABC-type transport auxiliary lipoprotein component"/>
    <property type="match status" value="1"/>
</dbReference>
<dbReference type="PROSITE" id="PS51257">
    <property type="entry name" value="PROKAR_LIPOPROTEIN"/>
    <property type="match status" value="1"/>
</dbReference>
<dbReference type="Proteomes" id="UP000184517">
    <property type="component" value="Unassembled WGS sequence"/>
</dbReference>
<organism evidence="1 2">
    <name type="scientific">Marinomonas polaris DSM 16579</name>
    <dbReference type="NCBI Taxonomy" id="1122206"/>
    <lineage>
        <taxon>Bacteria</taxon>
        <taxon>Pseudomonadati</taxon>
        <taxon>Pseudomonadota</taxon>
        <taxon>Gammaproteobacteria</taxon>
        <taxon>Oceanospirillales</taxon>
        <taxon>Oceanospirillaceae</taxon>
        <taxon>Marinomonas</taxon>
    </lineage>
</organism>
<protein>
    <recommendedName>
        <fullName evidence="3">Penicillin-binding protein activator LpoB</fullName>
    </recommendedName>
</protein>
<proteinExistence type="predicted"/>
<keyword evidence="2" id="KW-1185">Reference proteome</keyword>
<accession>A0A1M4YV35</accession>
<dbReference type="RefSeq" id="WP_175550753.1">
    <property type="nucleotide sequence ID" value="NZ_FQVF01000005.1"/>
</dbReference>
<dbReference type="STRING" id="1122206.SAMN02745753_01326"/>
<dbReference type="Pfam" id="PF13036">
    <property type="entry name" value="LpoB"/>
    <property type="match status" value="1"/>
</dbReference>
<dbReference type="AlphaFoldDB" id="A0A1M4YV35"/>
<dbReference type="InterPro" id="IPR014094">
    <property type="entry name" value="LpoB"/>
</dbReference>
<dbReference type="EMBL" id="FQVF01000005">
    <property type="protein sequence ID" value="SHF09620.1"/>
    <property type="molecule type" value="Genomic_DNA"/>
</dbReference>
<evidence type="ECO:0008006" key="3">
    <source>
        <dbReference type="Google" id="ProtNLM"/>
    </source>
</evidence>